<evidence type="ECO:0000256" key="21">
    <source>
        <dbReference type="ARBA" id="ARBA00023315"/>
    </source>
</evidence>
<dbReference type="FunFam" id="1.10.30.10:FF:000009">
    <property type="entry name" value="Histone-lysine N-methyltransferase"/>
    <property type="match status" value="1"/>
</dbReference>
<evidence type="ECO:0000313" key="35">
    <source>
        <dbReference type="Proteomes" id="UP000694427"/>
    </source>
</evidence>
<dbReference type="InterPro" id="IPR001841">
    <property type="entry name" value="Znf_RING"/>
</dbReference>
<dbReference type="GO" id="GO:0003677">
    <property type="term" value="F:DNA binding"/>
    <property type="evidence" value="ECO:0007669"/>
    <property type="project" value="UniProtKB-KW"/>
</dbReference>
<feature type="compositionally biased region" description="Polar residues" evidence="29">
    <location>
        <begin position="1852"/>
        <end position="1866"/>
    </location>
</feature>
<evidence type="ECO:0000259" key="30">
    <source>
        <dbReference type="PROSITE" id="PS50016"/>
    </source>
</evidence>
<feature type="compositionally biased region" description="Low complexity" evidence="29">
    <location>
        <begin position="1454"/>
        <end position="1484"/>
    </location>
</feature>
<keyword evidence="15" id="KW-0238">DNA-binding</keyword>
<feature type="domain" description="PHD-type" evidence="33">
    <location>
        <begin position="78"/>
        <end position="205"/>
    </location>
</feature>
<dbReference type="GO" id="GO:0016746">
    <property type="term" value="F:acyltransferase activity"/>
    <property type="evidence" value="ECO:0007669"/>
    <property type="project" value="UniProtKB-KW"/>
</dbReference>
<feature type="compositionally biased region" description="Basic and acidic residues" evidence="29">
    <location>
        <begin position="2331"/>
        <end position="2348"/>
    </location>
</feature>
<feature type="domain" description="Post-SET" evidence="32">
    <location>
        <begin position="4178"/>
        <end position="4194"/>
    </location>
</feature>
<evidence type="ECO:0000256" key="2">
    <source>
        <dbReference type="ARBA" id="ARBA00022481"/>
    </source>
</evidence>
<dbReference type="InterPro" id="IPR001965">
    <property type="entry name" value="Znf_PHD"/>
</dbReference>
<sequence>IECNIISLISSLGSLREKLCAFCYCGEKSLLGQGELKLFGPTPGYVPLHIRNRRGTVWMEVGSAFHQRGAERVKVLRVTLCLIVKKQHGVTRSETFAGRMEHTLVGINLADGVYFSVASAGQCCAHLRCAAWSEGVCRGEGQSLLYVDKAIDSGSTECCAYCKRLGASIKCCEESCGRSFHYPCAAAAGTFQDIKAYTLLCPDHIQQALVRFKDTVNCLVCDSSGDLLDQLFCCTCGQHYHGACLDITVTPLKRAGWQCPECKVCLTCKNPGDDSKMLVCDTCDKGYHTFCLQPIVETIPTNGWRCKNCRTCAQCGVRPNGQWSSNGVMCEGCQQQHDSALVCLTCGQNQASGHPLDKHSCCTCKSDHSFSSFSSPIEDKSLILKHSPGLSSEGSTKLTQSPFSTEASPRETSQSQTPTHVLNLSGYSPSVSNTTFFPLTPKIGMGKPAISKRKFSPGRPRVKQVKLLVFGLPFLLLGSWFSFDLFRTLILSVIHTGCDLSKCKPMSCVLLQVSLMDSPYVVKEEEENSMHNTVVLFSASDSFTLKQDMCVVCGSFGQGAEGRLLACSQCGQCYHPFCVNIKITKVVLSKGWRCLECTVCEACGQASDPGRLLLCDDCDISYHTYCLDPPLQNVPKGSWKCKWCVLCTHCGATSPGQGCEWQNNYTQCGPCASLTVCPACARSYREEELILQCRQCDRWVHASCQGLNSDEEVESAADEGFDCSLCRTHTMSTPVEKLMDINEPPVVAQILTKVKENEFQRTYTQDGVCLTESGLCQLQSLCVQTARRRRSKPKLKLKIINQNSVAVLQTPPDPQPELFRDGDLDDSREGNPMDCDGKSDSSPEREHCDDHLKGVDGSDSNKKRKRKPYRPGIGGFMVRQRSKAGQGKAKHSLSRKDSTSSLIENFTGKEGWNEPDTPVDGTPIVSEPLEKVKKRYRKKKTKLEEAFPSYLQEAFFGKALLDKSKQTKSALETGIVEEEASHADSKSQSSSFLDPLSDPLLSTTSTPISSKAGPLPNVEDPLTELVLHSDDDLLGMLSDDLVKPAGLDIGTLPDDQSAPPQPGPARGSRPLQEEPLDVILSPELDKMVSDGKSHGLLMWFFCVLVTSVSHVKCTAHFKSACFSMVPFAGDVGGMFPRMPMMNGMMGPNTHFPPSPVNPGAGVSGTLSSIHRMPFPEHVREKKFSQIGGDMIGPWASPVPVPGSGPPLVVETDTMSNAQRSTLKWEKEETLGEMATVAPVLYTNMNFPNLQDDFPDWATRVKQIAKLWRKASSQERAPYVQKARDNRAALRINKVQLSNDTMKIQQQQQPADLFDPSIPIDTELLFKDPLKHKESEHEQEWKFRQQMRQKSKQQAKIEATQKLEQVKNEQQQLQKQQQQQFSGDNSKSGNQSPVTTQPTSGGNDSPLQTLTPKDCFTMTQMPGTATSVASTDDVFVRPQPPLPSSTAKTPTKDTQYPQVPSSQPQSPQMFSPESSGSRPSSPWDPYSKMVGTPRPPPSGSSTPCRGSVSDMQERSRPSPAHESFGSPTSLSTDPYAKPPDTPRPSDLFVKPMCPPRPGPLSEQQGRHFISNITPGDSFSRPGLRSEAYQRMAHSRMVLSDPYSRPLLTPIPGSNESGSVTVFKTPIPPSQLQQDSFSIGQQGMRRGSSDTLSQVQHSDPYSHQPLTPHPSMGDGFSNEGRMMRPGQGSPFAQPLPMSRHTQRDLYSQAPSTPRPDYLQQMPDPYAQPPGTPRPHDPYAQMPGTPRPHSDPYTLPSTPRTATIDQFSHSQRTTDPFSQPSGTPRPVLTDPYSQPPGTPHPEADPEAFPRQNPRVNFMSHQTDPLNHQAQRMQDPFVRPCAPDSQTPKHPGISDESLSLQQTNPNQTPTHDPFEQAPLTPCSQTGERLSHDVPVNTGNPSDTQNTMQPLLGETEEKMKQRQRLRQLILKQQQQKSAIRQEKGLQEAAPAAAPGTPRHWSQDDSGTQNDIFGRPPPPYPGTMRPAQIHAGQRFPGTFLANQRGPMLDEPQFGSPPGAPCQEHFLRPPHQIQGGPMVDSIPPHMRRPVDFVRSIGSNHQLGLPQHFPPRGLPVQQHNIMGQPFIELCHRAPENRVRLPFGPPNALDNSNHSQRPSNGFMLGQNMAFTGNQGPRIMDPMLGQSQQGSVNQLQTSATMDNLLHHTNAAQQQTPLPAPLSHSISSDSVTHAKSAILPVTTPGSTEEIPLPCSGVEKLETDDSAVKDLDDVEVKDLVDEDLDNLNLDADDGKDIDLETNDLHLDDLLKSGKFDLLAYADPELNLEDKKDMFNEELELSDHIEDDHGDTSDLQKALSEKRNNRCGDMSSAQPKSEGIKGPSDVKHEKSLSKEVQDHSQSENIKTEGQGLGTSVDEHQPMSSKSGQDDVSRRFEESCADVHAGSAPVLSSLLIKEKLEDTRSESIISPIPGDPNSQTNLGSNMSMVMLQGQPQEHRINPGVTMGHRIDPALTQEVPLQGFGPSEGQHVDLNLVGGQHPVPHPVNPQTQQGMFNSGATGQQGSQAQQSQQNRPLLLDEQPLLLQELLDQERQEQQQQRQMQAMIRQRSSDPFFPNIDFDAITDPIMKAKMVALKGINKVMVQNSMGMTPMDGKLPPQIARPSPPNFGPGFVNDSQRKQYEEWLQETQQLLQMQQKFLEDQIGAHRKSKKALSAKQRTAKKAGREFPEEDAEQLKHVTEQQSVVQKQLEQIRKQQKEHAELIEEYRVKQQQQQQRLQPGVMGPMKAMPGIQGRGPGMMPVGPQMGQPMMGSMLPMQQPHFGKPTHMPNVPGWHSGATGPVGGARMPPHLPPQMPLPNPTQPLQAQPPSPMVPGGKPGQPGTVAGDNGGGSSSSAPHVKFDDNNPFSEGFQERERRERLREQQEKQRVQLMQEVERQRALQRLELEQQGLGLVPDNSGGSLAQMPFYNSDLSQEFMQTPRPQQQLGPVFSQQRNMPLDFVGPSQTYLQGGEHRSMPGNGSFGPDMGPNFQPKTPMMHGFSLGQPRAPGFGGHGMPPHSGGEASSFSMDSTTPLPPNFPGSGQSLIQLYSNIIPEEKGKKKRSRKKKLDDDADSVKTPSTPHSDITAPLTPCVSDTSSTPAHSAAIMGDQDTSEFSNTLSSMTGLQPSSELENPLSGGTSLGQQSSVGLEAERGLLHEIKLEKLEASVCQKAEVEAVTGHNAGGASIVKTEEGNEIISPTPPSQSPSQTTKVDTGNELLKHLLKNKSTPSLSSTPHQMPKDSTRSEDEGLTDSKGSLRLDSTDSSVRQNNLSNPPTPPASLPPTPPPVAKQKLLNGFATAEELTRKAEVMVSKSLGQKQLTTPFRAEDDLLGHTITQGPKTVDVPASLPTPPHNNQEELRGQEHCVDRDTPDSYIPSSSPESVVGMEISRYPDLSRVKEEPPSPAVSPVIPIICSASGKGSEARQWEVKTEPPSSFFASQFEQLSACSQTDLVSVSVTLNPVAAQVSVCSVMVRPDYQMGGSSPGPRPQWCSHCRVVVLGNGVRKSIKDLPINKQGYRGAEGTLVFCSHNCFVLYSAAIQTKLSNFPPPSDSEDKQNPTKVLHHYSNNISDLDVHCLAQLQHKQSPPPTPMISFPSITSETLRGDSKSDTLKVTVKLKPRPRAVHNSGDDPRYSFGKRFKALRWRKWSIQIMVPKGNYHLPEEEEVDELLKKLGMSLRPEPMPRDLRRCCFCHEEGDGHTDGPARLLNLDLDLWVHLNCALWSTEVYETQAGALINVELALRRGLSVHCVYCQQTGATSGCHRLRCTNAYHFTCALKAQCMFFKDKTMLCHLHRPRGTGSIGVGLAGTEHELRCFAVFRRVYVQRDDARQIASIIRRGEREHTFRVGSLVFHAVGQLLPQQMQAFHSMSAIFPVGYEASRIYWSMRHGNRRCHYVCSIDEKDGEPEFIIRVVEQGYDDLVLTGSSPKGVWDKVLEPVAERRNETGSLKLFPVYLKGEDLFGLTVSAVTRIVESLPGVEACEKYTFRYGRNPLMQLPLAINPSGCARSEPKACTHVKRFVLRPHTLTSSSSSKALQSSGNPAEMGVAPYSKQFFFSKSSQYRRMKAEWKSNVYLARSRIQGLGLYAARDIEKDTMVIEYIGTIIRNEVANRKEKMYEAQNRGVYMFRIDSEHVIDATISGGPARYINHSCAPNCIAEVVTFERDHKIIISSNRRIQRGEELCYDYKFDLEDDQHKIPCHCGAVNCRKWMN</sequence>
<dbReference type="CDD" id="cd15594">
    <property type="entry name" value="PHD2_KMT2C"/>
    <property type="match status" value="1"/>
</dbReference>
<keyword evidence="12" id="KW-0007">Acetylation</keyword>
<evidence type="ECO:0000259" key="33">
    <source>
        <dbReference type="PROSITE" id="PS51805"/>
    </source>
</evidence>
<evidence type="ECO:0000256" key="23">
    <source>
        <dbReference type="ARBA" id="ARBA00049353"/>
    </source>
</evidence>
<feature type="compositionally biased region" description="Polar residues" evidence="29">
    <location>
        <begin position="1380"/>
        <end position="1429"/>
    </location>
</feature>
<dbReference type="InterPro" id="IPR009071">
    <property type="entry name" value="HMG_box_dom"/>
</dbReference>
<proteinExistence type="predicted"/>
<dbReference type="SMART" id="SM00541">
    <property type="entry name" value="FYRN"/>
    <property type="match status" value="1"/>
</dbReference>
<feature type="region of interest" description="Disordered" evidence="29">
    <location>
        <begin position="1362"/>
        <end position="1581"/>
    </location>
</feature>
<dbReference type="SMART" id="SM00184">
    <property type="entry name" value="RING"/>
    <property type="match status" value="5"/>
</dbReference>
<feature type="compositionally biased region" description="Polar residues" evidence="29">
    <location>
        <begin position="1443"/>
        <end position="1453"/>
    </location>
</feature>
<evidence type="ECO:0000256" key="8">
    <source>
        <dbReference type="ARBA" id="ARBA00022737"/>
    </source>
</evidence>
<dbReference type="FunFam" id="3.30.40.10:FF:000095">
    <property type="entry name" value="Histone-lysine N-methyltransferase 2C"/>
    <property type="match status" value="1"/>
</dbReference>
<keyword evidence="4" id="KW-0489">Methyltransferase</keyword>
<dbReference type="Proteomes" id="UP000694427">
    <property type="component" value="Unplaced"/>
</dbReference>
<keyword evidence="35" id="KW-1185">Reference proteome</keyword>
<dbReference type="Gene3D" id="2.170.270.10">
    <property type="entry name" value="SET domain"/>
    <property type="match status" value="1"/>
</dbReference>
<keyword evidence="21" id="KW-0012">Acyltransferase</keyword>
<feature type="domain" description="PHD-type" evidence="33">
    <location>
        <begin position="3671"/>
        <end position="3779"/>
    </location>
</feature>
<evidence type="ECO:0000256" key="17">
    <source>
        <dbReference type="ARBA" id="ARBA00023159"/>
    </source>
</evidence>
<feature type="compositionally biased region" description="Basic and acidic residues" evidence="29">
    <location>
        <begin position="818"/>
        <end position="861"/>
    </location>
</feature>
<keyword evidence="3" id="KW-0597">Phosphoprotein</keyword>
<feature type="compositionally biased region" description="Basic and acidic residues" evidence="29">
    <location>
        <begin position="2289"/>
        <end position="2313"/>
    </location>
</feature>
<dbReference type="Pfam" id="PF05965">
    <property type="entry name" value="FYRC"/>
    <property type="match status" value="1"/>
</dbReference>
<dbReference type="InterPro" id="IPR019787">
    <property type="entry name" value="Znf_PHD-finger"/>
</dbReference>
<evidence type="ECO:0000256" key="1">
    <source>
        <dbReference type="ARBA" id="ARBA00004123"/>
    </source>
</evidence>
<protein>
    <recommendedName>
        <fullName evidence="26">Histone-lysine N-methyltransferase 2C</fullName>
        <ecNumber evidence="22">2.1.1.364</ecNumber>
    </recommendedName>
</protein>
<comment type="subcellular location">
    <subcellularLocation>
        <location evidence="1">Nucleus</location>
    </subcellularLocation>
</comment>
<keyword evidence="18" id="KW-0804">Transcription</keyword>
<accession>A0A8C1KQX3</accession>
<feature type="region of interest" description="Disordered" evidence="29">
    <location>
        <begin position="2473"/>
        <end position="2519"/>
    </location>
</feature>
<evidence type="ECO:0000256" key="29">
    <source>
        <dbReference type="SAM" id="MobiDB-lite"/>
    </source>
</evidence>
<evidence type="ECO:0000256" key="18">
    <source>
        <dbReference type="ARBA" id="ARBA00023163"/>
    </source>
</evidence>
<keyword evidence="7" id="KW-0479">Metal-binding</keyword>
<evidence type="ECO:0000256" key="22">
    <source>
        <dbReference type="ARBA" id="ARBA00023620"/>
    </source>
</evidence>
<dbReference type="InterPro" id="IPR047004">
    <property type="entry name" value="KMT2C_PHD2"/>
</dbReference>
<evidence type="ECO:0000256" key="7">
    <source>
        <dbReference type="ARBA" id="ARBA00022723"/>
    </source>
</evidence>
<dbReference type="Ensembl" id="ENSCCRT00010055770.1">
    <property type="protein sequence ID" value="ENSCCRP00010050891.1"/>
    <property type="gene ID" value="ENSCCRG00010021488.1"/>
</dbReference>
<evidence type="ECO:0000256" key="19">
    <source>
        <dbReference type="ARBA" id="ARBA00023242"/>
    </source>
</evidence>
<feature type="region of interest" description="Disordered" evidence="29">
    <location>
        <begin position="2289"/>
        <end position="2386"/>
    </location>
</feature>
<dbReference type="PROSITE" id="PS50280">
    <property type="entry name" value="SET"/>
    <property type="match status" value="1"/>
</dbReference>
<feature type="compositionally biased region" description="Pro residues" evidence="29">
    <location>
        <begin position="2794"/>
        <end position="2817"/>
    </location>
</feature>
<feature type="compositionally biased region" description="Polar residues" evidence="29">
    <location>
        <begin position="3098"/>
        <end position="3116"/>
    </location>
</feature>
<dbReference type="PANTHER" id="PTHR45888:SF1">
    <property type="entry name" value="HISTONE-LYSINE N-METHYLTRANSFERASE 2C"/>
    <property type="match status" value="1"/>
</dbReference>
<comment type="function">
    <text evidence="24">Histone methyltransferase that catalyzes methyl group transfer from S-adenosyl-L-methionine to the epsilon-amino group of 'Lys-4' of histone H3 (H3K4). Part of chromatin remodeling machinery predominantly forms H3K4me1 methylation marks at active chromatin sites where transcription and DNA repair take place. Likely plays a redundant role with KMT2D in enriching H3K4me1 mark on primed and active enhancer elements.</text>
</comment>
<organism evidence="34 35">
    <name type="scientific">Cyprinus carpio</name>
    <name type="common">Common carp</name>
    <dbReference type="NCBI Taxonomy" id="7962"/>
    <lineage>
        <taxon>Eukaryota</taxon>
        <taxon>Metazoa</taxon>
        <taxon>Chordata</taxon>
        <taxon>Craniata</taxon>
        <taxon>Vertebrata</taxon>
        <taxon>Euteleostomi</taxon>
        <taxon>Actinopterygii</taxon>
        <taxon>Neopterygii</taxon>
        <taxon>Teleostei</taxon>
        <taxon>Ostariophysi</taxon>
        <taxon>Cypriniformes</taxon>
        <taxon>Cyprinidae</taxon>
        <taxon>Cyprininae</taxon>
        <taxon>Cyprinus</taxon>
    </lineage>
</organism>
<feature type="region of interest" description="Disordered" evidence="29">
    <location>
        <begin position="976"/>
        <end position="1019"/>
    </location>
</feature>
<evidence type="ECO:0000256" key="10">
    <source>
        <dbReference type="ARBA" id="ARBA00022833"/>
    </source>
</evidence>
<dbReference type="GO" id="GO:0044666">
    <property type="term" value="C:MLL3/4 complex"/>
    <property type="evidence" value="ECO:0007669"/>
    <property type="project" value="TreeGrafter"/>
</dbReference>
<dbReference type="Pfam" id="PF00856">
    <property type="entry name" value="SET"/>
    <property type="match status" value="1"/>
</dbReference>
<feature type="compositionally biased region" description="Low complexity" evidence="29">
    <location>
        <begin position="1367"/>
        <end position="1379"/>
    </location>
</feature>
<keyword evidence="11" id="KW-0156">Chromatin regulator</keyword>
<feature type="region of interest" description="Disordered" evidence="29">
    <location>
        <begin position="3323"/>
        <end position="3367"/>
    </location>
</feature>
<dbReference type="CDD" id="cd15513">
    <property type="entry name" value="PHD5_KMT2C_like"/>
    <property type="match status" value="1"/>
</dbReference>
<evidence type="ECO:0000313" key="34">
    <source>
        <dbReference type="Ensembl" id="ENSCCRP00010050891.1"/>
    </source>
</evidence>
<dbReference type="FunFam" id="3.30.160.360:FF:000001">
    <property type="entry name" value="Histone-lysine N-methyltransferase"/>
    <property type="match status" value="1"/>
</dbReference>
<dbReference type="CDD" id="cd22026">
    <property type="entry name" value="HMG-box_KMT2C"/>
    <property type="match status" value="1"/>
</dbReference>
<keyword evidence="20" id="KW-0449">Lipoprotein</keyword>
<dbReference type="SMART" id="SM00249">
    <property type="entry name" value="PHD"/>
    <property type="match status" value="7"/>
</dbReference>
<keyword evidence="2" id="KW-0488">Methylation</keyword>
<keyword evidence="13" id="KW-0805">Transcription regulation</keyword>
<dbReference type="InterPro" id="IPR003888">
    <property type="entry name" value="FYrich_N"/>
</dbReference>
<evidence type="ECO:0000256" key="27">
    <source>
        <dbReference type="PROSITE-ProRule" id="PRU00146"/>
    </source>
</evidence>
<feature type="region of interest" description="Disordered" evidence="29">
    <location>
        <begin position="2653"/>
        <end position="2680"/>
    </location>
</feature>
<dbReference type="GO" id="GO:0032259">
    <property type="term" value="P:methylation"/>
    <property type="evidence" value="ECO:0007669"/>
    <property type="project" value="UniProtKB-KW"/>
</dbReference>
<evidence type="ECO:0000259" key="31">
    <source>
        <dbReference type="PROSITE" id="PS50280"/>
    </source>
</evidence>
<evidence type="ECO:0000256" key="9">
    <source>
        <dbReference type="ARBA" id="ARBA00022771"/>
    </source>
</evidence>
<dbReference type="InterPro" id="IPR001214">
    <property type="entry name" value="SET_dom"/>
</dbReference>
<dbReference type="Pfam" id="PF13771">
    <property type="entry name" value="zf-HC5HC2H"/>
    <property type="match status" value="1"/>
</dbReference>
<evidence type="ECO:0000256" key="15">
    <source>
        <dbReference type="ARBA" id="ARBA00023125"/>
    </source>
</evidence>
<keyword evidence="16" id="KW-0564">Palmitate</keyword>
<evidence type="ECO:0000259" key="32">
    <source>
        <dbReference type="PROSITE" id="PS50868"/>
    </source>
</evidence>
<dbReference type="CDD" id="cd15509">
    <property type="entry name" value="PHD1_KMT2C_like"/>
    <property type="match status" value="1"/>
</dbReference>
<dbReference type="PROSITE" id="PS51805">
    <property type="entry name" value="EPHD"/>
    <property type="match status" value="2"/>
</dbReference>
<dbReference type="SUPFAM" id="SSF82199">
    <property type="entry name" value="SET domain"/>
    <property type="match status" value="1"/>
</dbReference>
<name>A0A8C1KQX3_CYPCA</name>
<evidence type="ECO:0000256" key="13">
    <source>
        <dbReference type="ARBA" id="ARBA00023015"/>
    </source>
</evidence>
<feature type="domain" description="PHD-type" evidence="30">
    <location>
        <begin position="547"/>
        <end position="600"/>
    </location>
</feature>
<feature type="compositionally biased region" description="Polar residues" evidence="29">
    <location>
        <begin position="3007"/>
        <end position="3017"/>
    </location>
</feature>
<dbReference type="InterPro" id="IPR013083">
    <property type="entry name" value="Znf_RING/FYVE/PHD"/>
</dbReference>
<feature type="region of interest" description="Disordered" evidence="29">
    <location>
        <begin position="1048"/>
        <end position="1071"/>
    </location>
</feature>
<evidence type="ECO:0000256" key="4">
    <source>
        <dbReference type="ARBA" id="ARBA00022603"/>
    </source>
</evidence>
<dbReference type="GO" id="GO:0008270">
    <property type="term" value="F:zinc ion binding"/>
    <property type="evidence" value="ECO:0007669"/>
    <property type="project" value="UniProtKB-KW"/>
</dbReference>
<dbReference type="PROSITE" id="PS50016">
    <property type="entry name" value="ZF_PHD_2"/>
    <property type="match status" value="5"/>
</dbReference>
<feature type="compositionally biased region" description="Polar residues" evidence="29">
    <location>
        <begin position="389"/>
        <end position="419"/>
    </location>
</feature>
<feature type="domain" description="SET" evidence="31">
    <location>
        <begin position="4054"/>
        <end position="4170"/>
    </location>
</feature>
<feature type="compositionally biased region" description="Pro residues" evidence="29">
    <location>
        <begin position="3259"/>
        <end position="3273"/>
    </location>
</feature>
<dbReference type="EC" id="2.1.1.364" evidence="22"/>
<evidence type="ECO:0000256" key="3">
    <source>
        <dbReference type="ARBA" id="ARBA00022553"/>
    </source>
</evidence>
<dbReference type="CDD" id="cd19171">
    <property type="entry name" value="SET_KMT2C_2D"/>
    <property type="match status" value="1"/>
</dbReference>
<dbReference type="InterPro" id="IPR003616">
    <property type="entry name" value="Post-SET_dom"/>
</dbReference>
<keyword evidence="19" id="KW-0539">Nucleus</keyword>
<evidence type="ECO:0000256" key="6">
    <source>
        <dbReference type="ARBA" id="ARBA00022691"/>
    </source>
</evidence>
<feature type="region of interest" description="Disordered" evidence="29">
    <location>
        <begin position="806"/>
        <end position="902"/>
    </location>
</feature>
<feature type="compositionally biased region" description="Polar residues" evidence="29">
    <location>
        <begin position="1892"/>
        <end position="1903"/>
    </location>
</feature>
<reference evidence="34" key="1">
    <citation type="submission" date="2025-08" db="UniProtKB">
        <authorList>
            <consortium name="Ensembl"/>
        </authorList>
    </citation>
    <scope>IDENTIFICATION</scope>
</reference>
<evidence type="ECO:0000256" key="25">
    <source>
        <dbReference type="ARBA" id="ARBA00065668"/>
    </source>
</evidence>
<dbReference type="SMART" id="SM00398">
    <property type="entry name" value="HMG"/>
    <property type="match status" value="1"/>
</dbReference>
<feature type="compositionally biased region" description="Low complexity" evidence="29">
    <location>
        <begin position="986"/>
        <end position="1010"/>
    </location>
</feature>
<dbReference type="InterPro" id="IPR034732">
    <property type="entry name" value="EPHD"/>
</dbReference>
<dbReference type="InterPro" id="IPR011011">
    <property type="entry name" value="Znf_FYVE_PHD"/>
</dbReference>
<dbReference type="InterPro" id="IPR046341">
    <property type="entry name" value="SET_dom_sf"/>
</dbReference>
<feature type="compositionally biased region" description="Polar residues" evidence="29">
    <location>
        <begin position="1610"/>
        <end position="1620"/>
    </location>
</feature>
<feature type="domain" description="PHD-type" evidence="30">
    <location>
        <begin position="597"/>
        <end position="647"/>
    </location>
</feature>
<feature type="compositionally biased region" description="Low complexity" evidence="29">
    <location>
        <begin position="2503"/>
        <end position="2519"/>
    </location>
</feature>
<feature type="region of interest" description="Disordered" evidence="29">
    <location>
        <begin position="388"/>
        <end position="419"/>
    </location>
</feature>
<evidence type="ECO:0000256" key="11">
    <source>
        <dbReference type="ARBA" id="ARBA00022853"/>
    </source>
</evidence>
<dbReference type="InterPro" id="IPR036910">
    <property type="entry name" value="HMG_box_dom_sf"/>
</dbReference>
<dbReference type="SMART" id="SM00317">
    <property type="entry name" value="SET"/>
    <property type="match status" value="1"/>
</dbReference>
<dbReference type="Pfam" id="PF13832">
    <property type="entry name" value="zf-HC5HC2H_2"/>
    <property type="match status" value="1"/>
</dbReference>
<dbReference type="SMART" id="SM00508">
    <property type="entry name" value="PostSET"/>
    <property type="match status" value="1"/>
</dbReference>
<feature type="compositionally biased region" description="Basic residues" evidence="29">
    <location>
        <begin position="2653"/>
        <end position="2668"/>
    </location>
</feature>
<feature type="region of interest" description="Disordered" evidence="29">
    <location>
        <begin position="1929"/>
        <end position="2013"/>
    </location>
</feature>
<keyword evidence="9 27" id="KW-0863">Zinc-finger</keyword>
<feature type="domain" description="PHD-type" evidence="30">
    <location>
        <begin position="262"/>
        <end position="312"/>
    </location>
</feature>
<dbReference type="PROSITE" id="PS50868">
    <property type="entry name" value="POST_SET"/>
    <property type="match status" value="1"/>
</dbReference>
<dbReference type="GO" id="GO:0140945">
    <property type="term" value="F:histone H3K4 monomethyltransferase activity"/>
    <property type="evidence" value="ECO:0007669"/>
    <property type="project" value="UniProtKB-EC"/>
</dbReference>
<evidence type="ECO:0000256" key="16">
    <source>
        <dbReference type="ARBA" id="ARBA00023139"/>
    </source>
</evidence>
<keyword evidence="17" id="KW-0010">Activator</keyword>
<feature type="compositionally biased region" description="Polar residues" evidence="29">
    <location>
        <begin position="3210"/>
        <end position="3221"/>
    </location>
</feature>
<evidence type="ECO:0000256" key="20">
    <source>
        <dbReference type="ARBA" id="ARBA00023288"/>
    </source>
</evidence>
<evidence type="ECO:0000256" key="14">
    <source>
        <dbReference type="ARBA" id="ARBA00023054"/>
    </source>
</evidence>
<feature type="compositionally biased region" description="Polar residues" evidence="29">
    <location>
        <begin position="3025"/>
        <end position="3035"/>
    </location>
</feature>
<dbReference type="PANTHER" id="PTHR45888">
    <property type="entry name" value="HL01030P-RELATED"/>
    <property type="match status" value="1"/>
</dbReference>
<comment type="catalytic activity">
    <reaction evidence="23">
        <text>L-lysyl(4)-[histone H3] + S-adenosyl-L-methionine = N(6)-methyl-L-lysyl(4)-[histone H3] + S-adenosyl-L-homocysteine + H(+)</text>
        <dbReference type="Rhea" id="RHEA:60264"/>
        <dbReference type="Rhea" id="RHEA-COMP:15543"/>
        <dbReference type="Rhea" id="RHEA-COMP:15547"/>
        <dbReference type="ChEBI" id="CHEBI:15378"/>
        <dbReference type="ChEBI" id="CHEBI:29969"/>
        <dbReference type="ChEBI" id="CHEBI:57856"/>
        <dbReference type="ChEBI" id="CHEBI:59789"/>
        <dbReference type="ChEBI" id="CHEBI:61929"/>
        <dbReference type="EC" id="2.1.1.364"/>
    </reaction>
    <physiologicalReaction direction="left-to-right" evidence="23">
        <dbReference type="Rhea" id="RHEA:60265"/>
    </physiologicalReaction>
</comment>
<dbReference type="FunFam" id="2.170.270.10:FF:000003">
    <property type="entry name" value="Histone-lysine N-methyltransferase"/>
    <property type="match status" value="1"/>
</dbReference>
<dbReference type="InterPro" id="IPR003889">
    <property type="entry name" value="FYrich_C"/>
</dbReference>
<feature type="compositionally biased region" description="Polar residues" evidence="29">
    <location>
        <begin position="1647"/>
        <end position="1663"/>
    </location>
</feature>
<keyword evidence="10" id="KW-0862">Zinc</keyword>
<dbReference type="FunFam" id="3.30.40.10:FF:000002">
    <property type="entry name" value="Histone-lysine N-methyltransferase"/>
    <property type="match status" value="1"/>
</dbReference>
<feature type="region of interest" description="Disordered" evidence="29">
    <location>
        <begin position="1607"/>
        <end position="1808"/>
    </location>
</feature>
<feature type="domain" description="PHD-type" evidence="30">
    <location>
        <begin position="674"/>
        <end position="729"/>
    </location>
</feature>
<dbReference type="FunFam" id="3.30.40.10:FF:000407">
    <property type="entry name" value="Histone-lysine N-methyltransferase MLL3"/>
    <property type="match status" value="1"/>
</dbReference>
<feature type="domain" description="PHD-type" evidence="30">
    <location>
        <begin position="215"/>
        <end position="265"/>
    </location>
</feature>
<dbReference type="GO" id="GO:0003713">
    <property type="term" value="F:transcription coactivator activity"/>
    <property type="evidence" value="ECO:0007669"/>
    <property type="project" value="TreeGrafter"/>
</dbReference>
<keyword evidence="14 28" id="KW-0175">Coiled coil</keyword>
<dbReference type="SMART" id="SM00542">
    <property type="entry name" value="FYRC"/>
    <property type="match status" value="1"/>
</dbReference>
<feature type="compositionally biased region" description="Polar residues" evidence="29">
    <location>
        <begin position="1752"/>
        <end position="1779"/>
    </location>
</feature>
<dbReference type="Gene3D" id="3.30.160.360">
    <property type="match status" value="1"/>
</dbReference>
<dbReference type="GO" id="GO:0045944">
    <property type="term" value="P:positive regulation of transcription by RNA polymerase II"/>
    <property type="evidence" value="ECO:0007669"/>
    <property type="project" value="TreeGrafter"/>
</dbReference>
<reference evidence="34" key="2">
    <citation type="submission" date="2025-09" db="UniProtKB">
        <authorList>
            <consortium name="Ensembl"/>
        </authorList>
    </citation>
    <scope>IDENTIFICATION</scope>
</reference>
<feature type="region of interest" description="Disordered" evidence="29">
    <location>
        <begin position="2783"/>
        <end position="2870"/>
    </location>
</feature>
<evidence type="ECO:0000256" key="12">
    <source>
        <dbReference type="ARBA" id="ARBA00022990"/>
    </source>
</evidence>
<keyword evidence="5" id="KW-0808">Transferase</keyword>
<feature type="region of interest" description="Disordered" evidence="29">
    <location>
        <begin position="1833"/>
        <end position="1903"/>
    </location>
</feature>
<feature type="region of interest" description="Disordered" evidence="29">
    <location>
        <begin position="2991"/>
        <end position="3128"/>
    </location>
</feature>
<dbReference type="PROSITE" id="PS51543">
    <property type="entry name" value="FYRC"/>
    <property type="match status" value="1"/>
</dbReference>
<feature type="compositionally biased region" description="Basic and acidic residues" evidence="29">
    <location>
        <begin position="3340"/>
        <end position="3356"/>
    </location>
</feature>
<feature type="compositionally biased region" description="Basic and acidic residues" evidence="29">
    <location>
        <begin position="2856"/>
        <end position="2870"/>
    </location>
</feature>
<evidence type="ECO:0000256" key="28">
    <source>
        <dbReference type="SAM" id="Coils"/>
    </source>
</evidence>
<keyword evidence="8" id="KW-0677">Repeat</keyword>
<evidence type="ECO:0000256" key="26">
    <source>
        <dbReference type="ARBA" id="ARBA00072631"/>
    </source>
</evidence>
<dbReference type="SUPFAM" id="SSF57903">
    <property type="entry name" value="FYVE/PHD zinc finger"/>
    <property type="match status" value="5"/>
</dbReference>
<comment type="subunit">
    <text evidence="25">Component of the MLL3 complex (also named ASCOM complex), at least composed of catalytic subunit KMT2C/MLL3, ASH2L, RBBP5, WDR5, NCOA6, DPY30, KDM6A, PAXIP1/PTIP, PAGR1 and alpha- and beta-tubulin. Forms a core complex with the evolutionary conserved subcomplex WRAD composed of WDR5, RBBP5, ASH2L/ASH2 and DPY30 subunits; WRAD differentially stimulates the methyltransferase activity. Interacts (via WIN motif) with WDR5.</text>
</comment>
<feature type="region of interest" description="Disordered" evidence="29">
    <location>
        <begin position="3209"/>
        <end position="3273"/>
    </location>
</feature>
<feature type="compositionally biased region" description="Basic and acidic residues" evidence="29">
    <location>
        <begin position="2374"/>
        <end position="2384"/>
    </location>
</feature>
<keyword evidence="6" id="KW-0949">S-adenosyl-L-methionine</keyword>
<feature type="compositionally biased region" description="Basic and acidic residues" evidence="29">
    <location>
        <begin position="3223"/>
        <end position="3232"/>
    </location>
</feature>
<dbReference type="Pfam" id="PF05964">
    <property type="entry name" value="FYRN"/>
    <property type="match status" value="1"/>
</dbReference>
<feature type="coiled-coil region" evidence="28">
    <location>
        <begin position="2681"/>
        <end position="2718"/>
    </location>
</feature>
<evidence type="ECO:0000256" key="5">
    <source>
        <dbReference type="ARBA" id="ARBA00022679"/>
    </source>
</evidence>
<dbReference type="Gene3D" id="3.30.40.10">
    <property type="entry name" value="Zinc/RING finger domain, C3HC4 (zinc finger)"/>
    <property type="match status" value="6"/>
</dbReference>
<dbReference type="PROSITE" id="PS51542">
    <property type="entry name" value="FYRN"/>
    <property type="match status" value="1"/>
</dbReference>
<feature type="compositionally biased region" description="Polar residues" evidence="29">
    <location>
        <begin position="1628"/>
        <end position="1639"/>
    </location>
</feature>
<feature type="compositionally biased region" description="Basic and acidic residues" evidence="29">
    <location>
        <begin position="2669"/>
        <end position="2680"/>
    </location>
</feature>
<evidence type="ECO:0000256" key="24">
    <source>
        <dbReference type="ARBA" id="ARBA00058707"/>
    </source>
</evidence>
<dbReference type="Pfam" id="PF00628">
    <property type="entry name" value="PHD"/>
    <property type="match status" value="4"/>
</dbReference>
<dbReference type="Gene3D" id="1.10.30.10">
    <property type="entry name" value="High mobility group box domain"/>
    <property type="match status" value="1"/>
</dbReference>